<reference evidence="3 4" key="1">
    <citation type="journal article" date="2015" name="Nature">
        <title>rRNA introns, odd ribosomes, and small enigmatic genomes across a large radiation of phyla.</title>
        <authorList>
            <person name="Brown C.T."/>
            <person name="Hug L.A."/>
            <person name="Thomas B.C."/>
            <person name="Sharon I."/>
            <person name="Castelle C.J."/>
            <person name="Singh A."/>
            <person name="Wilkins M.J."/>
            <person name="Williams K.H."/>
            <person name="Banfield J.F."/>
        </authorList>
    </citation>
    <scope>NUCLEOTIDE SEQUENCE [LARGE SCALE GENOMIC DNA]</scope>
</reference>
<gene>
    <name evidence="3" type="ORF">UT12_C0002G0031</name>
</gene>
<organism evidence="3 4">
    <name type="scientific">Candidatus Curtissbacteria bacterium GW2011_GWC2_38_9</name>
    <dbReference type="NCBI Taxonomy" id="1618414"/>
    <lineage>
        <taxon>Bacteria</taxon>
        <taxon>Candidatus Curtissiibacteriota</taxon>
    </lineage>
</organism>
<dbReference type="InterPro" id="IPR028098">
    <property type="entry name" value="Glyco_trans_4-like_N"/>
</dbReference>
<accession>A0A0G0LQ75</accession>
<dbReference type="EMBL" id="LBVP01000002">
    <property type="protein sequence ID" value="KKQ90100.1"/>
    <property type="molecule type" value="Genomic_DNA"/>
</dbReference>
<dbReference type="Pfam" id="PF00534">
    <property type="entry name" value="Glycos_transf_1"/>
    <property type="match status" value="1"/>
</dbReference>
<protein>
    <submittedName>
        <fullName evidence="3">Glycosyltransferase (Group I)</fullName>
    </submittedName>
</protein>
<name>A0A0G0LQ75_9BACT</name>
<dbReference type="InterPro" id="IPR001296">
    <property type="entry name" value="Glyco_trans_1"/>
</dbReference>
<proteinExistence type="predicted"/>
<evidence type="ECO:0000313" key="3">
    <source>
        <dbReference type="EMBL" id="KKQ90100.1"/>
    </source>
</evidence>
<dbReference type="AlphaFoldDB" id="A0A0G0LQ75"/>
<keyword evidence="3" id="KW-0808">Transferase</keyword>
<dbReference type="Proteomes" id="UP000034893">
    <property type="component" value="Unassembled WGS sequence"/>
</dbReference>
<dbReference type="Gene3D" id="3.40.50.2000">
    <property type="entry name" value="Glycogen Phosphorylase B"/>
    <property type="match status" value="2"/>
</dbReference>
<dbReference type="PANTHER" id="PTHR12526:SF572">
    <property type="entry name" value="BLL5144 PROTEIN"/>
    <property type="match status" value="1"/>
</dbReference>
<comment type="caution">
    <text evidence="3">The sequence shown here is derived from an EMBL/GenBank/DDBJ whole genome shotgun (WGS) entry which is preliminary data.</text>
</comment>
<dbReference type="PANTHER" id="PTHR12526">
    <property type="entry name" value="GLYCOSYLTRANSFERASE"/>
    <property type="match status" value="1"/>
</dbReference>
<sequence>MKIAFIASFVPRKCGVATYTRDLSLEIHKKRIPISIFAMENPMIPTVYAPPVMETIQQEKIADYQKVAKLLNSSSVDIVHLQHEFGLFGGADGEYILDLASLLNKPLVVTFHTVLLTPTEHQKYIIQELTRLSRNVIIMDEVANNRLEQVYGLNPSDSVFILHGAPITTMKKDVAKKIINFPYTFILLANNLLSRNKGIEYAIEAVAQAVLKIPNLVFLVLGETHPLVKKTEGESYREELMEQVIKLKLEKHIIFINKYLPLEQLQIYLAAADVYITPYLDPQQITSGTLSYAIGAGKACISTEFIYAKDILAKGQGILVQFRDSNAIAKALVQLYKDPKKLRKLETNATNLRKDMRWSRVAQKHILLYEKILQLNDSQTIAKKILRAPLDISYLSHLTDAVGVIQHTHHIIPDRKFGYSTDDNARALIVVSQLYKQHKTDDILKLIKLYVTFLKFAQSANGKFHTFLNFNRSWDDTTDVTDPYGKAMWALGFNLYLNDNPPFAQSVHSLFVMNLEQMDNIRDLRTAAYTMLGLYYYILTYESKTDAAVQASVYLKKLADFLIGAYEKSHTTSWDWFEDTVTYDNFRLPQALFAAYMITRNVKYKKVANLTLQFITNCNYDKQKSYFDFIGQDGWYVKGEKKAEYDQQPLEAAAAVDAYVFAAKALHKKNYLSRALLAFEWFFGNNRNHRYIYDENTKGVFDGLTKRGVNQNEGAESTVCFLMSCFSLQHSLKKI</sequence>
<feature type="domain" description="Glycosyl transferase family 1" evidence="1">
    <location>
        <begin position="186"/>
        <end position="350"/>
    </location>
</feature>
<dbReference type="PATRIC" id="fig|1618414.3.peg.93"/>
<feature type="domain" description="Glycosyltransferase subfamily 4-like N-terminal" evidence="2">
    <location>
        <begin position="15"/>
        <end position="164"/>
    </location>
</feature>
<dbReference type="GO" id="GO:0016757">
    <property type="term" value="F:glycosyltransferase activity"/>
    <property type="evidence" value="ECO:0007669"/>
    <property type="project" value="InterPro"/>
</dbReference>
<dbReference type="SUPFAM" id="SSF53756">
    <property type="entry name" value="UDP-Glycosyltransferase/glycogen phosphorylase"/>
    <property type="match status" value="1"/>
</dbReference>
<evidence type="ECO:0000313" key="4">
    <source>
        <dbReference type="Proteomes" id="UP000034893"/>
    </source>
</evidence>
<evidence type="ECO:0000259" key="1">
    <source>
        <dbReference type="Pfam" id="PF00534"/>
    </source>
</evidence>
<dbReference type="Pfam" id="PF13439">
    <property type="entry name" value="Glyco_transf_4"/>
    <property type="match status" value="1"/>
</dbReference>
<evidence type="ECO:0000259" key="2">
    <source>
        <dbReference type="Pfam" id="PF13439"/>
    </source>
</evidence>